<evidence type="ECO:0000313" key="3">
    <source>
        <dbReference type="EMBL" id="HGG00819.1"/>
    </source>
</evidence>
<dbReference type="Gene3D" id="2.160.20.10">
    <property type="entry name" value="Single-stranded right-handed beta-helix, Pectin lyase-like"/>
    <property type="match status" value="2"/>
</dbReference>
<organism evidence="3">
    <name type="scientific">Planktothricoides sp. SpSt-374</name>
    <dbReference type="NCBI Taxonomy" id="2282167"/>
    <lineage>
        <taxon>Bacteria</taxon>
        <taxon>Bacillati</taxon>
        <taxon>Cyanobacteriota</taxon>
        <taxon>Cyanophyceae</taxon>
        <taxon>Oscillatoriophycideae</taxon>
        <taxon>Oscillatoriales</taxon>
        <taxon>Oscillatoriaceae</taxon>
        <taxon>Planktothricoides</taxon>
    </lineage>
</organism>
<name>A0A7C3VH03_9CYAN</name>
<keyword evidence="1" id="KW-0732">Signal</keyword>
<feature type="signal peptide" evidence="1">
    <location>
        <begin position="1"/>
        <end position="36"/>
    </location>
</feature>
<dbReference type="InterPro" id="IPR012334">
    <property type="entry name" value="Pectin_lyas_fold"/>
</dbReference>
<dbReference type="Pfam" id="PF05860">
    <property type="entry name" value="TPS"/>
    <property type="match status" value="1"/>
</dbReference>
<dbReference type="InterPro" id="IPR011050">
    <property type="entry name" value="Pectin_lyase_fold/virulence"/>
</dbReference>
<evidence type="ECO:0000259" key="2">
    <source>
        <dbReference type="SMART" id="SM00912"/>
    </source>
</evidence>
<proteinExistence type="predicted"/>
<evidence type="ECO:0000256" key="1">
    <source>
        <dbReference type="SAM" id="SignalP"/>
    </source>
</evidence>
<gene>
    <name evidence="3" type="ORF">ENR15_09265</name>
</gene>
<reference evidence="3" key="1">
    <citation type="journal article" date="2020" name="mSystems">
        <title>Genome- and Community-Level Interaction Insights into Carbon Utilization and Element Cycling Functions of Hydrothermarchaeota in Hydrothermal Sediment.</title>
        <authorList>
            <person name="Zhou Z."/>
            <person name="Liu Y."/>
            <person name="Xu W."/>
            <person name="Pan J."/>
            <person name="Luo Z.H."/>
            <person name="Li M."/>
        </authorList>
    </citation>
    <scope>NUCLEOTIDE SEQUENCE [LARGE SCALE GENOMIC DNA]</scope>
    <source>
        <strain evidence="3">SpSt-374</strain>
    </source>
</reference>
<comment type="caution">
    <text evidence="3">The sequence shown here is derived from an EMBL/GenBank/DDBJ whole genome shotgun (WGS) entry which is preliminary data.</text>
</comment>
<dbReference type="SMART" id="SM00912">
    <property type="entry name" value="Haemagg_act"/>
    <property type="match status" value="1"/>
</dbReference>
<dbReference type="SUPFAM" id="SSF51126">
    <property type="entry name" value="Pectin lyase-like"/>
    <property type="match status" value="3"/>
</dbReference>
<dbReference type="AlphaFoldDB" id="A0A7C3VH03"/>
<feature type="chain" id="PRO_5027707658" evidence="1">
    <location>
        <begin position="37"/>
        <end position="923"/>
    </location>
</feature>
<dbReference type="EMBL" id="DSPX01000092">
    <property type="protein sequence ID" value="HGG00819.1"/>
    <property type="molecule type" value="Genomic_DNA"/>
</dbReference>
<protein>
    <submittedName>
        <fullName evidence="3">Filamentous hemagglutinin N-terminal domain-containing protein</fullName>
    </submittedName>
</protein>
<accession>A0A7C3VH03</accession>
<feature type="domain" description="Filamentous haemagglutinin FhaB/tRNA nuclease CdiA-like TPS" evidence="2">
    <location>
        <begin position="41"/>
        <end position="152"/>
    </location>
</feature>
<sequence>MKKIKLIEFSPATRNQITVGGLASLLLCCLTPPTHAQIIPDATLPQNSTVTVEENTFNIRGGTTAGANLFHSFQEFSLPGGTQAVFENPSGIQNIISRITGGSPSRIDGILAAGGNANLFLLNPQGIVFGPGAALNIGGSFFATTADGITFADGTSYSASNSSNQGTVPLLTISVPELLEFRSNPAPIINQSRFTSGEGQIFGLAVNPGQTLALIGGDISLESGGLTALQGNIELVSLNGGNWHLNWANNSSPLGGNIELSGGSVVNASGLGGGRIQLFGGNINLTEGSRIVADTFGDFAGGGININAENFTLQNRAFVSSSTFGTGAGGNLTIAADTVNIRGTEPAVILNQLVMATFNPLDLRDGLYTLSVGTGAAGNLAIEANRMNFGNGAAMLTSTLVAGPGGAMRVNVSESLTLEGGSILLTGTVAKGDGGNLALSTGSLQVLDGSVISTTPNATSSGKGGNLTINADTVTLRGVPAGAIVPGGLFSTTLGAGDAGNLTLMARQLEVSRGAQISAASAGAGRGGDLVVNAETIDLSGVSPDGRFLSGLFVSSSLLTVTALVGTGAGAGNLAVTADVVSVRDGAQISAATGGEGAAGSLTIRAAERVLVSGVANNVDAGVERVSFGVVGDGIVPSAIESNTSGIGIAGDLTIETGSLVVRDGAEIGVRGTGAGGAGNLQILANSISLESEGALSAATVAGAGGNISLVSPDIRLRGGSRISTNAGNANGGNINLETDTLVALENSDITANAEAGRGGRVSITATGIFGTQFRNFQTPDSDITATSELGPQFSGAVEINTPDVDPGSGFVFLPVTPLDAAASISRDVCAAGAGSSFYVTGRGGLPPLPEDPLIPDVLWSDNRVLGQEEIKPRNEIAGQFQGEKIVEATGWVVGAKGDVILVVANHAESASPMPLLKPEACQ</sequence>
<dbReference type="NCBIfam" id="TIGR01901">
    <property type="entry name" value="adhes_NPXG"/>
    <property type="match status" value="1"/>
</dbReference>
<dbReference type="InterPro" id="IPR008638">
    <property type="entry name" value="FhaB/CdiA-like_TPS"/>
</dbReference>